<feature type="binding site" evidence="2">
    <location>
        <position position="60"/>
    </location>
    <ligand>
        <name>Zn(2+)</name>
        <dbReference type="ChEBI" id="CHEBI:29105"/>
        <label>2</label>
    </ligand>
</feature>
<evidence type="ECO:0000313" key="4">
    <source>
        <dbReference type="Proteomes" id="UP000708298"/>
    </source>
</evidence>
<dbReference type="Gene3D" id="3.40.50.10780">
    <property type="entry name" value="Dipeptide transport protein"/>
    <property type="match status" value="1"/>
</dbReference>
<dbReference type="Proteomes" id="UP000708298">
    <property type="component" value="Unassembled WGS sequence"/>
</dbReference>
<accession>A0A963YVZ0</accession>
<organism evidence="3 4">
    <name type="scientific">Acidisoma silvae</name>
    <dbReference type="NCBI Taxonomy" id="2802396"/>
    <lineage>
        <taxon>Bacteria</taxon>
        <taxon>Pseudomonadati</taxon>
        <taxon>Pseudomonadota</taxon>
        <taxon>Alphaproteobacteria</taxon>
        <taxon>Acetobacterales</taxon>
        <taxon>Acidocellaceae</taxon>
        <taxon>Acidisoma</taxon>
    </lineage>
</organism>
<dbReference type="PIRSF" id="PIRSF015853">
    <property type="entry name" value="Pep_DppA"/>
    <property type="match status" value="1"/>
</dbReference>
<proteinExistence type="predicted"/>
<feature type="binding site" evidence="2">
    <location>
        <position position="8"/>
    </location>
    <ligand>
        <name>Zn(2+)</name>
        <dbReference type="ChEBI" id="CHEBI:29105"/>
        <label>2</label>
    </ligand>
</feature>
<reference evidence="3" key="1">
    <citation type="journal article" date="2021" name="Microorganisms">
        <title>Acidisoma silvae sp. nov. and Acidisomacellulosilytica sp. nov., Two Acidophilic Bacteria Isolated from Decaying Wood, Hydrolyzing Cellulose and Producing Poly-3-hydroxybutyrate.</title>
        <authorList>
            <person name="Mieszkin S."/>
            <person name="Pouder E."/>
            <person name="Uroz S."/>
            <person name="Simon-Colin C."/>
            <person name="Alain K."/>
        </authorList>
    </citation>
    <scope>NUCLEOTIDE SEQUENCE</scope>
    <source>
        <strain evidence="3">HW T2.11</strain>
    </source>
</reference>
<dbReference type="InterPro" id="IPR007035">
    <property type="entry name" value="Peptidase_M55"/>
</dbReference>
<dbReference type="AlphaFoldDB" id="A0A963YVZ0"/>
<dbReference type="CDD" id="cd08663">
    <property type="entry name" value="DAP_dppA_1"/>
    <property type="match status" value="1"/>
</dbReference>
<name>A0A963YVZ0_9PROT</name>
<protein>
    <submittedName>
        <fullName evidence="3">M55 family metallopeptidase</fullName>
    </submittedName>
</protein>
<feature type="binding site" evidence="2">
    <location>
        <position position="134"/>
    </location>
    <ligand>
        <name>Zn(2+)</name>
        <dbReference type="ChEBI" id="CHEBI:29105"/>
        <label>2</label>
    </ligand>
</feature>
<dbReference type="RefSeq" id="WP_227323773.1">
    <property type="nucleotide sequence ID" value="NZ_JAESVB010000024.1"/>
</dbReference>
<reference evidence="3" key="2">
    <citation type="submission" date="2021-01" db="EMBL/GenBank/DDBJ databases">
        <authorList>
            <person name="Mieszkin S."/>
            <person name="Pouder E."/>
            <person name="Alain K."/>
        </authorList>
    </citation>
    <scope>NUCLEOTIDE SEQUENCE</scope>
    <source>
        <strain evidence="3">HW T2.11</strain>
    </source>
</reference>
<dbReference type="EMBL" id="JAESVB010000024">
    <property type="protein sequence ID" value="MCB8878128.1"/>
    <property type="molecule type" value="Genomic_DNA"/>
</dbReference>
<dbReference type="Gene3D" id="3.30.1360.130">
    <property type="entry name" value="Dipeptide transport protein"/>
    <property type="match status" value="1"/>
</dbReference>
<dbReference type="InterPro" id="IPR036177">
    <property type="entry name" value="Peptidase_M55_sf"/>
</dbReference>
<dbReference type="InterPro" id="IPR027476">
    <property type="entry name" value="DppA_N"/>
</dbReference>
<gene>
    <name evidence="3" type="ORF">ASILVAE211_23295</name>
</gene>
<feature type="active site" description="Nucleophile" evidence="1">
    <location>
        <position position="115"/>
    </location>
</feature>
<evidence type="ECO:0000256" key="1">
    <source>
        <dbReference type="PIRSR" id="PIRSR015853-1"/>
    </source>
</evidence>
<sequence length="276" mass="29251">MKIYISADIEGVAGVVIPQHQRPGNVEYEEARRLMTMEANAAIAGAFAGGATEVLVNDSHGPMTNILPDLLDPRAELIRGNIKHAGMFAGLDHTYSGVICLGYHAGAADFGVLAHTTSDFAFAAIRLNGVAASEAMIYGAYAGAMGVPIIMLSGDDVTERTCGSLFPAAQFACVKYALGQRAARALSPKAAQSLIRAAADKAVKESDQIKPYRIAEPCDIEFDLTSAFLADICATIPVSERRSALTVGFRTDTILDAIRWMRVCSSLASHVRLSSA</sequence>
<dbReference type="GO" id="GO:0046872">
    <property type="term" value="F:metal ion binding"/>
    <property type="evidence" value="ECO:0007669"/>
    <property type="project" value="UniProtKB-KW"/>
</dbReference>
<keyword evidence="2" id="KW-0479">Metal-binding</keyword>
<feature type="binding site" evidence="2">
    <location>
        <position position="10"/>
    </location>
    <ligand>
        <name>Zn(2+)</name>
        <dbReference type="ChEBI" id="CHEBI:29105"/>
        <label>1</label>
    </ligand>
</feature>
<evidence type="ECO:0000313" key="3">
    <source>
        <dbReference type="EMBL" id="MCB8878128.1"/>
    </source>
</evidence>
<dbReference type="SUPFAM" id="SSF63992">
    <property type="entry name" value="Dipeptide transport protein"/>
    <property type="match status" value="1"/>
</dbReference>
<feature type="binding site" evidence="2">
    <location>
        <position position="104"/>
    </location>
    <ligand>
        <name>Zn(2+)</name>
        <dbReference type="ChEBI" id="CHEBI:29105"/>
        <label>2</label>
    </ligand>
</feature>
<comment type="caution">
    <text evidence="3">The sequence shown here is derived from an EMBL/GenBank/DDBJ whole genome shotgun (WGS) entry which is preliminary data.</text>
</comment>
<keyword evidence="2" id="KW-0862">Zinc</keyword>
<dbReference type="Pfam" id="PF04951">
    <property type="entry name" value="Peptidase_M55"/>
    <property type="match status" value="1"/>
</dbReference>
<feature type="binding site" evidence="2">
    <location>
        <position position="8"/>
    </location>
    <ligand>
        <name>Zn(2+)</name>
        <dbReference type="ChEBI" id="CHEBI:29105"/>
        <label>1</label>
    </ligand>
</feature>
<keyword evidence="4" id="KW-1185">Reference proteome</keyword>
<evidence type="ECO:0000256" key="2">
    <source>
        <dbReference type="PIRSR" id="PIRSR015853-2"/>
    </source>
</evidence>